<dbReference type="InterPro" id="IPR003439">
    <property type="entry name" value="ABC_transporter-like_ATP-bd"/>
</dbReference>
<evidence type="ECO:0000259" key="4">
    <source>
        <dbReference type="PROSITE" id="PS50893"/>
    </source>
</evidence>
<evidence type="ECO:0000313" key="5">
    <source>
        <dbReference type="EMBL" id="SNR94822.1"/>
    </source>
</evidence>
<keyword evidence="1" id="KW-0813">Transport</keyword>
<dbReference type="InterPro" id="IPR017871">
    <property type="entry name" value="ABC_transporter-like_CS"/>
</dbReference>
<dbReference type="GO" id="GO:0016887">
    <property type="term" value="F:ATP hydrolysis activity"/>
    <property type="evidence" value="ECO:0007669"/>
    <property type="project" value="InterPro"/>
</dbReference>
<evidence type="ECO:0000313" key="6">
    <source>
        <dbReference type="Proteomes" id="UP000198304"/>
    </source>
</evidence>
<feature type="domain" description="ABC transporter" evidence="4">
    <location>
        <begin position="2"/>
        <end position="230"/>
    </location>
</feature>
<dbReference type="RefSeq" id="WP_089281238.1">
    <property type="nucleotide sequence ID" value="NZ_FZOJ01000002.1"/>
</dbReference>
<name>A0A239AHH8_9FIRM</name>
<dbReference type="Proteomes" id="UP000198304">
    <property type="component" value="Unassembled WGS sequence"/>
</dbReference>
<gene>
    <name evidence="5" type="ORF">SAMN05446037_100228</name>
</gene>
<dbReference type="InterPro" id="IPR003593">
    <property type="entry name" value="AAA+_ATPase"/>
</dbReference>
<accession>A0A239AHH8</accession>
<organism evidence="5 6">
    <name type="scientific">Anaerovirgula multivorans</name>
    <dbReference type="NCBI Taxonomy" id="312168"/>
    <lineage>
        <taxon>Bacteria</taxon>
        <taxon>Bacillati</taxon>
        <taxon>Bacillota</taxon>
        <taxon>Clostridia</taxon>
        <taxon>Peptostreptococcales</taxon>
        <taxon>Natronincolaceae</taxon>
        <taxon>Anaerovirgula</taxon>
    </lineage>
</organism>
<dbReference type="PANTHER" id="PTHR42711">
    <property type="entry name" value="ABC TRANSPORTER ATP-BINDING PROTEIN"/>
    <property type="match status" value="1"/>
</dbReference>
<dbReference type="InterPro" id="IPR050763">
    <property type="entry name" value="ABC_transporter_ATP-binding"/>
</dbReference>
<dbReference type="Gene3D" id="3.40.50.300">
    <property type="entry name" value="P-loop containing nucleotide triphosphate hydrolases"/>
    <property type="match status" value="1"/>
</dbReference>
<dbReference type="CDD" id="cd03230">
    <property type="entry name" value="ABC_DR_subfamily_A"/>
    <property type="match status" value="1"/>
</dbReference>
<keyword evidence="3 5" id="KW-0067">ATP-binding</keyword>
<dbReference type="GO" id="GO:0005524">
    <property type="term" value="F:ATP binding"/>
    <property type="evidence" value="ECO:0007669"/>
    <property type="project" value="UniProtKB-KW"/>
</dbReference>
<dbReference type="OrthoDB" id="9804819at2"/>
<dbReference type="PROSITE" id="PS50893">
    <property type="entry name" value="ABC_TRANSPORTER_2"/>
    <property type="match status" value="1"/>
</dbReference>
<sequence length="284" mass="32216">MIDVKNLYHDYAGNRQYAVEDVSFTIEKGEIFGFLGPSGAGKSTVQNIMTGLLKLQKGEVNYKNQSIRSVGSDFFNNIGVSFEHPNLYSKLTGYENLKYYAGLFKVAIVDPMILLERVGLKEAANKKAGEYSKGMKQRLVFARALINNPEILFLDEPLSGLDPSTGNKIKNMILEKKQEGSTIFLTTHNMYLAEEVCNRVAFINEGKIIAMDSPRNLKLKYGEKSVKVEYREENRVKADIFFLENEKDRFTFNQLINTKEIQTIHSQEATLEEIFIKLTGRGLV</sequence>
<dbReference type="PANTHER" id="PTHR42711:SF18">
    <property type="entry name" value="ABC TRANSPORTER, ATP-BINDING PROTEIN"/>
    <property type="match status" value="1"/>
</dbReference>
<keyword evidence="2" id="KW-0547">Nucleotide-binding</keyword>
<dbReference type="EMBL" id="FZOJ01000002">
    <property type="protein sequence ID" value="SNR94822.1"/>
    <property type="molecule type" value="Genomic_DNA"/>
</dbReference>
<reference evidence="5 6" key="1">
    <citation type="submission" date="2017-06" db="EMBL/GenBank/DDBJ databases">
        <authorList>
            <person name="Kim H.J."/>
            <person name="Triplett B.A."/>
        </authorList>
    </citation>
    <scope>NUCLEOTIDE SEQUENCE [LARGE SCALE GENOMIC DNA]</scope>
    <source>
        <strain evidence="5 6">SCA</strain>
    </source>
</reference>
<protein>
    <submittedName>
        <fullName evidence="5">Fluoroquinolone transport system ATP-binding protein</fullName>
    </submittedName>
</protein>
<keyword evidence="6" id="KW-1185">Reference proteome</keyword>
<evidence type="ECO:0000256" key="3">
    <source>
        <dbReference type="ARBA" id="ARBA00022840"/>
    </source>
</evidence>
<dbReference type="PROSITE" id="PS00211">
    <property type="entry name" value="ABC_TRANSPORTER_1"/>
    <property type="match status" value="1"/>
</dbReference>
<dbReference type="SUPFAM" id="SSF52540">
    <property type="entry name" value="P-loop containing nucleoside triphosphate hydrolases"/>
    <property type="match status" value="1"/>
</dbReference>
<dbReference type="SMART" id="SM00382">
    <property type="entry name" value="AAA"/>
    <property type="match status" value="1"/>
</dbReference>
<dbReference type="AlphaFoldDB" id="A0A239AHH8"/>
<evidence type="ECO:0000256" key="2">
    <source>
        <dbReference type="ARBA" id="ARBA00022741"/>
    </source>
</evidence>
<dbReference type="Pfam" id="PF00005">
    <property type="entry name" value="ABC_tran"/>
    <property type="match status" value="1"/>
</dbReference>
<dbReference type="InterPro" id="IPR027417">
    <property type="entry name" value="P-loop_NTPase"/>
</dbReference>
<proteinExistence type="predicted"/>
<evidence type="ECO:0000256" key="1">
    <source>
        <dbReference type="ARBA" id="ARBA00022448"/>
    </source>
</evidence>